<protein>
    <submittedName>
        <fullName evidence="1">Uncharacterized protein</fullName>
    </submittedName>
</protein>
<reference evidence="1" key="2">
    <citation type="submission" date="2025-08" db="UniProtKB">
        <authorList>
            <consortium name="Ensembl"/>
        </authorList>
    </citation>
    <scope>IDENTIFICATION</scope>
</reference>
<organism evidence="1 2">
    <name type="scientific">Melopsittacus undulatus</name>
    <name type="common">Budgerigar</name>
    <name type="synonym">Psittacus undulatus</name>
    <dbReference type="NCBI Taxonomy" id="13146"/>
    <lineage>
        <taxon>Eukaryota</taxon>
        <taxon>Metazoa</taxon>
        <taxon>Chordata</taxon>
        <taxon>Craniata</taxon>
        <taxon>Vertebrata</taxon>
        <taxon>Euteleostomi</taxon>
        <taxon>Archelosauria</taxon>
        <taxon>Archosauria</taxon>
        <taxon>Dinosauria</taxon>
        <taxon>Saurischia</taxon>
        <taxon>Theropoda</taxon>
        <taxon>Coelurosauria</taxon>
        <taxon>Aves</taxon>
        <taxon>Neognathae</taxon>
        <taxon>Neoaves</taxon>
        <taxon>Telluraves</taxon>
        <taxon>Australaves</taxon>
        <taxon>Psittaciformes</taxon>
        <taxon>Psittaculidae</taxon>
        <taxon>Melopsittacus</taxon>
    </lineage>
</organism>
<dbReference type="PANTHER" id="PTHR44665:SF1">
    <property type="entry name" value="DNAJ HOMOLOG SUBFAMILY C MEMBER 14"/>
    <property type="match status" value="1"/>
</dbReference>
<evidence type="ECO:0000313" key="1">
    <source>
        <dbReference type="Ensembl" id="ENSMUNP00000031378.1"/>
    </source>
</evidence>
<dbReference type="InterPro" id="IPR001623">
    <property type="entry name" value="DnaJ_domain"/>
</dbReference>
<dbReference type="GO" id="GO:0050780">
    <property type="term" value="F:dopamine receptor binding"/>
    <property type="evidence" value="ECO:0007669"/>
    <property type="project" value="TreeGrafter"/>
</dbReference>
<proteinExistence type="predicted"/>
<dbReference type="CDD" id="cd06257">
    <property type="entry name" value="DnaJ"/>
    <property type="match status" value="1"/>
</dbReference>
<dbReference type="Ensembl" id="ENSMUNT00000032707.1">
    <property type="protein sequence ID" value="ENSMUNP00000031378.1"/>
    <property type="gene ID" value="ENSMUNG00000019457.1"/>
</dbReference>
<dbReference type="InterPro" id="IPR036869">
    <property type="entry name" value="J_dom_sf"/>
</dbReference>
<reference evidence="1" key="1">
    <citation type="submission" date="2020-03" db="EMBL/GenBank/DDBJ databases">
        <title>Melopsittacus undulatus (budgerigar) genome, bMelUnd1, maternal haplotype with Z.</title>
        <authorList>
            <person name="Gedman G."/>
            <person name="Mountcastle J."/>
            <person name="Haase B."/>
            <person name="Formenti G."/>
            <person name="Wright T."/>
            <person name="Apodaca J."/>
            <person name="Pelan S."/>
            <person name="Chow W."/>
            <person name="Rhie A."/>
            <person name="Howe K."/>
            <person name="Fedrigo O."/>
            <person name="Jarvis E.D."/>
        </authorList>
    </citation>
    <scope>NUCLEOTIDE SEQUENCE [LARGE SCALE GENOMIC DNA]</scope>
</reference>
<accession>A0A8V5GZZ6</accession>
<sequence length="173" mass="18700">MAVTRLLAMAEVPEEELNPFHVLGVEATATDTELRRAYRRLAVLVHPDKNEHPQAEAAFKVLRAAWDVVSSPERSFLTPALCWGSEPRFLPGTGSGWHSMSYHAQWVSSCGGFRRSCPRLAFPASQLLEGPSSLSQQGAVGGCGGLHLRGCCPHMNVQVGSGWKTAVTSSKCL</sequence>
<dbReference type="Gene3D" id="1.10.287.110">
    <property type="entry name" value="DnaJ domain"/>
    <property type="match status" value="1"/>
</dbReference>
<dbReference type="PRINTS" id="PR00625">
    <property type="entry name" value="JDOMAIN"/>
</dbReference>
<dbReference type="PANTHER" id="PTHR44665">
    <property type="entry name" value="DNAJ HOMOLOG SUBFAMILY C MEMBER 14"/>
    <property type="match status" value="1"/>
</dbReference>
<name>A0A8V5GZZ6_MELUD</name>
<dbReference type="Proteomes" id="UP000694405">
    <property type="component" value="Chromosome 21"/>
</dbReference>
<dbReference type="PROSITE" id="PS50076">
    <property type="entry name" value="DNAJ_2"/>
    <property type="match status" value="1"/>
</dbReference>
<reference evidence="1" key="3">
    <citation type="submission" date="2025-09" db="UniProtKB">
        <authorList>
            <consortium name="Ensembl"/>
        </authorList>
    </citation>
    <scope>IDENTIFICATION</scope>
</reference>
<dbReference type="InterPro" id="IPR052317">
    <property type="entry name" value="Viral_replicn-host_int_reg"/>
</dbReference>
<evidence type="ECO:0000313" key="2">
    <source>
        <dbReference type="Proteomes" id="UP000694405"/>
    </source>
</evidence>
<dbReference type="AlphaFoldDB" id="A0A8V5GZZ6"/>
<dbReference type="SMART" id="SM00271">
    <property type="entry name" value="DnaJ"/>
    <property type="match status" value="1"/>
</dbReference>
<dbReference type="SUPFAM" id="SSF46565">
    <property type="entry name" value="Chaperone J-domain"/>
    <property type="match status" value="1"/>
</dbReference>
<dbReference type="Pfam" id="PF00226">
    <property type="entry name" value="DnaJ"/>
    <property type="match status" value="1"/>
</dbReference>
<keyword evidence="2" id="KW-1185">Reference proteome</keyword>